<feature type="region of interest" description="Disordered" evidence="1">
    <location>
        <begin position="57"/>
        <end position="80"/>
    </location>
</feature>
<evidence type="ECO:0000313" key="3">
    <source>
        <dbReference type="Proteomes" id="UP000762676"/>
    </source>
</evidence>
<feature type="compositionally biased region" description="Polar residues" evidence="1">
    <location>
        <begin position="34"/>
        <end position="44"/>
    </location>
</feature>
<comment type="caution">
    <text evidence="2">The sequence shown here is derived from an EMBL/GenBank/DDBJ whole genome shotgun (WGS) entry which is preliminary data.</text>
</comment>
<proteinExistence type="predicted"/>
<accession>A0AAV4HZB5</accession>
<gene>
    <name evidence="2" type="ORF">ElyMa_006474200</name>
</gene>
<name>A0AAV4HZB5_9GAST</name>
<dbReference type="AlphaFoldDB" id="A0AAV4HZB5"/>
<organism evidence="2 3">
    <name type="scientific">Elysia marginata</name>
    <dbReference type="NCBI Taxonomy" id="1093978"/>
    <lineage>
        <taxon>Eukaryota</taxon>
        <taxon>Metazoa</taxon>
        <taxon>Spiralia</taxon>
        <taxon>Lophotrochozoa</taxon>
        <taxon>Mollusca</taxon>
        <taxon>Gastropoda</taxon>
        <taxon>Heterobranchia</taxon>
        <taxon>Euthyneura</taxon>
        <taxon>Panpulmonata</taxon>
        <taxon>Sacoglossa</taxon>
        <taxon>Placobranchoidea</taxon>
        <taxon>Plakobranchidae</taxon>
        <taxon>Elysia</taxon>
    </lineage>
</organism>
<dbReference type="EMBL" id="BMAT01013001">
    <property type="protein sequence ID" value="GFS03569.1"/>
    <property type="molecule type" value="Genomic_DNA"/>
</dbReference>
<evidence type="ECO:0000313" key="2">
    <source>
        <dbReference type="EMBL" id="GFS03569.1"/>
    </source>
</evidence>
<keyword evidence="3" id="KW-1185">Reference proteome</keyword>
<reference evidence="2 3" key="1">
    <citation type="journal article" date="2021" name="Elife">
        <title>Chloroplast acquisition without the gene transfer in kleptoplastic sea slugs, Plakobranchus ocellatus.</title>
        <authorList>
            <person name="Maeda T."/>
            <person name="Takahashi S."/>
            <person name="Yoshida T."/>
            <person name="Shimamura S."/>
            <person name="Takaki Y."/>
            <person name="Nagai Y."/>
            <person name="Toyoda A."/>
            <person name="Suzuki Y."/>
            <person name="Arimoto A."/>
            <person name="Ishii H."/>
            <person name="Satoh N."/>
            <person name="Nishiyama T."/>
            <person name="Hasebe M."/>
            <person name="Maruyama T."/>
            <person name="Minagawa J."/>
            <person name="Obokata J."/>
            <person name="Shigenobu S."/>
        </authorList>
    </citation>
    <scope>NUCLEOTIDE SEQUENCE [LARGE SCALE GENOMIC DNA]</scope>
</reference>
<feature type="compositionally biased region" description="Polar residues" evidence="1">
    <location>
        <begin position="69"/>
        <end position="80"/>
    </location>
</feature>
<protein>
    <submittedName>
        <fullName evidence="2">Uncharacterized protein</fullName>
    </submittedName>
</protein>
<dbReference type="Proteomes" id="UP000762676">
    <property type="component" value="Unassembled WGS sequence"/>
</dbReference>
<sequence length="80" mass="8976">MLKPVQFWGHLVVKYGQATIMRTNLPGRPEGHRSSQGVSLGQAVSCNRDQRRIPQNETGSVEHGFYHQPTFSQVPKSTTQ</sequence>
<feature type="region of interest" description="Disordered" evidence="1">
    <location>
        <begin position="25"/>
        <end position="44"/>
    </location>
</feature>
<evidence type="ECO:0000256" key="1">
    <source>
        <dbReference type="SAM" id="MobiDB-lite"/>
    </source>
</evidence>